<dbReference type="CDD" id="cd06849">
    <property type="entry name" value="lipoyl_domain"/>
    <property type="match status" value="1"/>
</dbReference>
<evidence type="ECO:0000256" key="7">
    <source>
        <dbReference type="RuleBase" id="RU003423"/>
    </source>
</evidence>
<feature type="compositionally biased region" description="Low complexity" evidence="8">
    <location>
        <begin position="176"/>
        <end position="196"/>
    </location>
</feature>
<keyword evidence="12" id="KW-1185">Reference proteome</keyword>
<name>A0A6N6RM96_9FLAO</name>
<evidence type="ECO:0000259" key="9">
    <source>
        <dbReference type="PROSITE" id="PS50968"/>
    </source>
</evidence>
<dbReference type="InterPro" id="IPR036625">
    <property type="entry name" value="E3-bd_dom_sf"/>
</dbReference>
<dbReference type="Gene3D" id="3.30.559.10">
    <property type="entry name" value="Chloramphenicol acetyltransferase-like domain"/>
    <property type="match status" value="1"/>
</dbReference>
<proteinExistence type="inferred from homology"/>
<dbReference type="EC" id="2.3.1.-" evidence="7"/>
<evidence type="ECO:0000256" key="4">
    <source>
        <dbReference type="ARBA" id="ARBA00022679"/>
    </source>
</evidence>
<dbReference type="GO" id="GO:0005737">
    <property type="term" value="C:cytoplasm"/>
    <property type="evidence" value="ECO:0007669"/>
    <property type="project" value="TreeGrafter"/>
</dbReference>
<feature type="compositionally biased region" description="Basic and acidic residues" evidence="8">
    <location>
        <begin position="90"/>
        <end position="99"/>
    </location>
</feature>
<dbReference type="OrthoDB" id="9805770at2"/>
<dbReference type="InterPro" id="IPR000089">
    <property type="entry name" value="Biotin_lipoyl"/>
</dbReference>
<evidence type="ECO:0000259" key="10">
    <source>
        <dbReference type="PROSITE" id="PS51826"/>
    </source>
</evidence>
<dbReference type="InterPro" id="IPR050743">
    <property type="entry name" value="2-oxoacid_DH_E2_comp"/>
</dbReference>
<comment type="similarity">
    <text evidence="2 7">Belongs to the 2-oxoacid dehydrogenase family.</text>
</comment>
<dbReference type="RefSeq" id="WP_151666244.1">
    <property type="nucleotide sequence ID" value="NZ_WBVO01000001.1"/>
</dbReference>
<feature type="domain" description="Lipoyl-binding" evidence="9">
    <location>
        <begin position="3"/>
        <end position="78"/>
    </location>
</feature>
<dbReference type="SUPFAM" id="SSF51230">
    <property type="entry name" value="Single hybrid motif"/>
    <property type="match status" value="1"/>
</dbReference>
<dbReference type="AlphaFoldDB" id="A0A6N6RM96"/>
<dbReference type="SUPFAM" id="SSF47005">
    <property type="entry name" value="Peripheral subunit-binding domain of 2-oxo acid dehydrogenase complex"/>
    <property type="match status" value="1"/>
</dbReference>
<dbReference type="InterPro" id="IPR001078">
    <property type="entry name" value="2-oxoacid_DH_actylTfrase"/>
</dbReference>
<dbReference type="SUPFAM" id="SSF52777">
    <property type="entry name" value="CoA-dependent acyltransferases"/>
    <property type="match status" value="1"/>
</dbReference>
<evidence type="ECO:0000256" key="8">
    <source>
        <dbReference type="SAM" id="MobiDB-lite"/>
    </source>
</evidence>
<organism evidence="11 12">
    <name type="scientific">Phaeocystidibacter luteus</name>
    <dbReference type="NCBI Taxonomy" id="911197"/>
    <lineage>
        <taxon>Bacteria</taxon>
        <taxon>Pseudomonadati</taxon>
        <taxon>Bacteroidota</taxon>
        <taxon>Flavobacteriia</taxon>
        <taxon>Flavobacteriales</taxon>
        <taxon>Phaeocystidibacteraceae</taxon>
        <taxon>Phaeocystidibacter</taxon>
    </lineage>
</organism>
<evidence type="ECO:0000256" key="6">
    <source>
        <dbReference type="ARBA" id="ARBA00023315"/>
    </source>
</evidence>
<comment type="caution">
    <text evidence="11">The sequence shown here is derived from an EMBL/GenBank/DDBJ whole genome shotgun (WGS) entry which is preliminary data.</text>
</comment>
<dbReference type="Gene3D" id="2.40.50.100">
    <property type="match status" value="1"/>
</dbReference>
<feature type="region of interest" description="Disordered" evidence="8">
    <location>
        <begin position="79"/>
        <end position="99"/>
    </location>
</feature>
<feature type="domain" description="Peripheral subunit-binding (PSBD)" evidence="10">
    <location>
        <begin position="131"/>
        <end position="171"/>
    </location>
</feature>
<keyword evidence="4 7" id="KW-0808">Transferase</keyword>
<dbReference type="Pfam" id="PF02817">
    <property type="entry name" value="E3_binding"/>
    <property type="match status" value="1"/>
</dbReference>
<evidence type="ECO:0000256" key="5">
    <source>
        <dbReference type="ARBA" id="ARBA00022823"/>
    </source>
</evidence>
<keyword evidence="5 7" id="KW-0450">Lipoyl</keyword>
<dbReference type="InterPro" id="IPR011053">
    <property type="entry name" value="Single_hybrid_motif"/>
</dbReference>
<dbReference type="PROSITE" id="PS00189">
    <property type="entry name" value="LIPOYL"/>
    <property type="match status" value="1"/>
</dbReference>
<dbReference type="InterPro" id="IPR003016">
    <property type="entry name" value="2-oxoA_DH_lipoyl-BS"/>
</dbReference>
<evidence type="ECO:0000313" key="12">
    <source>
        <dbReference type="Proteomes" id="UP000468650"/>
    </source>
</evidence>
<evidence type="ECO:0000256" key="3">
    <source>
        <dbReference type="ARBA" id="ARBA00011484"/>
    </source>
</evidence>
<dbReference type="InterPro" id="IPR023213">
    <property type="entry name" value="CAT-like_dom_sf"/>
</dbReference>
<gene>
    <name evidence="11" type="ORF">F8C67_02675</name>
</gene>
<dbReference type="PROSITE" id="PS51826">
    <property type="entry name" value="PSBD"/>
    <property type="match status" value="1"/>
</dbReference>
<comment type="cofactor">
    <cofactor evidence="1 7">
        <name>(R)-lipoate</name>
        <dbReference type="ChEBI" id="CHEBI:83088"/>
    </cofactor>
</comment>
<dbReference type="Pfam" id="PF00364">
    <property type="entry name" value="Biotin_lipoyl"/>
    <property type="match status" value="1"/>
</dbReference>
<dbReference type="Pfam" id="PF00198">
    <property type="entry name" value="2-oxoacid_dh"/>
    <property type="match status" value="1"/>
</dbReference>
<evidence type="ECO:0000256" key="2">
    <source>
        <dbReference type="ARBA" id="ARBA00007317"/>
    </source>
</evidence>
<comment type="subunit">
    <text evidence="3">Forms a 24-polypeptide structural core with octahedral symmetry.</text>
</comment>
<dbReference type="PANTHER" id="PTHR43178:SF5">
    <property type="entry name" value="LIPOAMIDE ACYLTRANSFERASE COMPONENT OF BRANCHED-CHAIN ALPHA-KETO ACID DEHYDROGENASE COMPLEX, MITOCHONDRIAL"/>
    <property type="match status" value="1"/>
</dbReference>
<dbReference type="FunFam" id="3.30.559.10:FF:000007">
    <property type="entry name" value="Dihydrolipoamide acetyltransferase component of pyruvate dehydrogenase complex"/>
    <property type="match status" value="1"/>
</dbReference>
<dbReference type="GO" id="GO:0016407">
    <property type="term" value="F:acetyltransferase activity"/>
    <property type="evidence" value="ECO:0007669"/>
    <property type="project" value="TreeGrafter"/>
</dbReference>
<dbReference type="EMBL" id="WBVO01000001">
    <property type="protein sequence ID" value="KAB2814665.1"/>
    <property type="molecule type" value="Genomic_DNA"/>
</dbReference>
<dbReference type="PANTHER" id="PTHR43178">
    <property type="entry name" value="DIHYDROLIPOAMIDE ACETYLTRANSFERASE COMPONENT OF PYRUVATE DEHYDROGENASE COMPLEX"/>
    <property type="match status" value="1"/>
</dbReference>
<protein>
    <recommendedName>
        <fullName evidence="7">Dihydrolipoamide acetyltransferase component of pyruvate dehydrogenase complex</fullName>
        <ecNumber evidence="7">2.3.1.-</ecNumber>
    </recommendedName>
</protein>
<dbReference type="PROSITE" id="PS50968">
    <property type="entry name" value="BIOTINYL_LIPOYL"/>
    <property type="match status" value="1"/>
</dbReference>
<dbReference type="GO" id="GO:0031405">
    <property type="term" value="F:lipoic acid binding"/>
    <property type="evidence" value="ECO:0007669"/>
    <property type="project" value="TreeGrafter"/>
</dbReference>
<evidence type="ECO:0000313" key="11">
    <source>
        <dbReference type="EMBL" id="KAB2814665.1"/>
    </source>
</evidence>
<reference evidence="11 12" key="1">
    <citation type="submission" date="2019-09" db="EMBL/GenBank/DDBJ databases">
        <title>Genomes of family Cryomorphaceae.</title>
        <authorList>
            <person name="Bowman J.P."/>
        </authorList>
    </citation>
    <scope>NUCLEOTIDE SEQUENCE [LARGE SCALE GENOMIC DNA]</scope>
    <source>
        <strain evidence="11 12">LMG 25704</strain>
    </source>
</reference>
<dbReference type="InterPro" id="IPR004167">
    <property type="entry name" value="PSBD"/>
</dbReference>
<keyword evidence="6 7" id="KW-0012">Acyltransferase</keyword>
<evidence type="ECO:0000256" key="1">
    <source>
        <dbReference type="ARBA" id="ARBA00001938"/>
    </source>
</evidence>
<dbReference type="Proteomes" id="UP000468650">
    <property type="component" value="Unassembled WGS sequence"/>
</dbReference>
<dbReference type="Gene3D" id="4.10.320.10">
    <property type="entry name" value="E3-binding domain"/>
    <property type="match status" value="1"/>
</dbReference>
<accession>A0A6N6RM96</accession>
<feature type="region of interest" description="Disordered" evidence="8">
    <location>
        <begin position="175"/>
        <end position="206"/>
    </location>
</feature>
<sequence length="448" mass="48465">MAQYELIMPKMGESVAEATIINWLKEVGESIDIEESVLEIATDKVDSEVPSPVEGKLVEKKFEENDVVQVGEVIAIIETDGADAPASEAPKTETKTDASNEVKEAAAQAEARVSEAQEVTGSIARESNGRFYSPLVRSIAEKEGIPQSELDSIEGSGSEGRVTKHDILTYIDNRGSAPAPAAAPAPAKSAPAAAPAKGGGQMPKYEGTIPVFPGDEIVEMDRMRKLISEHMVMSKHVSPHVTSFVEADVTNIVNWRNKVKKEFEQREGEKITFTPIFIEALVKAIKDFPNINVSVDGDKLVKHKPINIGMAAALPTGNLIVPVIKNADQLNLVGLTKQVNDLAARARAGKLSPDEIKDGTYTLTNVGSFGNVMGTPIINQPQVAIMAVGAIQKKPSVIETPEGDMIAIRHKMFLSHSYDHRVVDGALGGMFVRRVADYLEQWDPNREL</sequence>